<evidence type="ECO:0000259" key="2">
    <source>
        <dbReference type="Pfam" id="PF00856"/>
    </source>
</evidence>
<dbReference type="Gene3D" id="2.170.270.10">
    <property type="entry name" value="SET domain"/>
    <property type="match status" value="1"/>
</dbReference>
<dbReference type="InterPro" id="IPR001214">
    <property type="entry name" value="SET_dom"/>
</dbReference>
<feature type="domain" description="SET" evidence="2">
    <location>
        <begin position="15"/>
        <end position="146"/>
    </location>
</feature>
<dbReference type="SUPFAM" id="SSF101478">
    <property type="entry name" value="ADP-ribosylglycohydrolase"/>
    <property type="match status" value="1"/>
</dbReference>
<protein>
    <submittedName>
        <fullName evidence="3">Histone-lysine N-methyltransferase SMYD3 (SET and MYND domain-containing protein 3) (Zinc finger MYND domain-containing protein 1)</fullName>
    </submittedName>
</protein>
<evidence type="ECO:0000256" key="1">
    <source>
        <dbReference type="SAM" id="MobiDB-lite"/>
    </source>
</evidence>
<dbReference type="Pfam" id="PF03747">
    <property type="entry name" value="ADP_ribosyl_GH"/>
    <property type="match status" value="1"/>
</dbReference>
<reference evidence="3 4" key="1">
    <citation type="submission" date="2024-02" db="EMBL/GenBank/DDBJ databases">
        <authorList>
            <person name="Chen Y."/>
            <person name="Shah S."/>
            <person name="Dougan E. K."/>
            <person name="Thang M."/>
            <person name="Chan C."/>
        </authorList>
    </citation>
    <scope>NUCLEOTIDE SEQUENCE [LARGE SCALE GENOMIC DNA]</scope>
</reference>
<keyword evidence="4" id="KW-1185">Reference proteome</keyword>
<evidence type="ECO:0000313" key="4">
    <source>
        <dbReference type="Proteomes" id="UP001642464"/>
    </source>
</evidence>
<dbReference type="EMBL" id="CAXAMM010018813">
    <property type="protein sequence ID" value="CAK9044251.1"/>
    <property type="molecule type" value="Genomic_DNA"/>
</dbReference>
<dbReference type="PANTHER" id="PTHR12197:SF251">
    <property type="entry name" value="EG:BACR7C10.4 PROTEIN"/>
    <property type="match status" value="1"/>
</dbReference>
<dbReference type="InterPro" id="IPR050869">
    <property type="entry name" value="H3K4_H4K5_MeTrfase"/>
</dbReference>
<gene>
    <name evidence="3" type="ORF">SCF082_LOCUS25173</name>
</gene>
<proteinExistence type="predicted"/>
<evidence type="ECO:0000313" key="3">
    <source>
        <dbReference type="EMBL" id="CAK9044251.1"/>
    </source>
</evidence>
<name>A0ABP0LYD0_9DINO</name>
<dbReference type="InterPro" id="IPR046341">
    <property type="entry name" value="SET_dom_sf"/>
</dbReference>
<feature type="region of interest" description="Disordered" evidence="1">
    <location>
        <begin position="729"/>
        <end position="748"/>
    </location>
</feature>
<organism evidence="3 4">
    <name type="scientific">Durusdinium trenchii</name>
    <dbReference type="NCBI Taxonomy" id="1381693"/>
    <lineage>
        <taxon>Eukaryota</taxon>
        <taxon>Sar</taxon>
        <taxon>Alveolata</taxon>
        <taxon>Dinophyceae</taxon>
        <taxon>Suessiales</taxon>
        <taxon>Symbiodiniaceae</taxon>
        <taxon>Durusdinium</taxon>
    </lineage>
</organism>
<dbReference type="PANTHER" id="PTHR12197">
    <property type="entry name" value="HISTONE-LYSINE N-METHYLTRANSFERASE SMYD"/>
    <property type="match status" value="1"/>
</dbReference>
<sequence>MAVAVVSDAEQPHLGKFLRASKAFQPGDLLLREEPLLRLRRWQDALAAANALRKAQLFVPEGESPSMRRLQQATASEADPETALFVRSVVHFNSFGAGPSGREQVVFPTLARANHSCLPNCLVDADLGTLRAVRPITIGEEVTVSYLDDAGLLMDVKSRQKELQERYEFRCQCRRCTSVDDTRRFSCTCGGDQLPERGRLRCQQCERSSEGSELFEAEEFTSKHPHHQLTFALANEFAFPDPEAKAGNLTKSGWGSATISKGVLHDKIMGYWVGQLVGNFMGLPFEFQYNDQPMPLEPQTYYDLGSGRAAGLRVNADGRAYTDDDTDIEFVTLHALENHGLDLNYKQIAGYWKNYVHITVNGGDALWFANRVARENMNRGQLPPQTGSQLQNRYWWTIDPQLVNELWSAVYPGMIDKAVERAEWGARITSDSWGTHPTRFYAALYSGAFFSSDVDKLYEIGMSKVPGDSPFHQGLKDIRRWKNESPHDWKPTWYKIKNKYARYPSDCGGFPWNCGVSSMINGLMGAMSFLYGEGDFKKTVGVGIAAGFDCDNQAATLGGVIGVMHGANAIPHDLTHRIAGNNWNAPFNNKYVNERRQPLALETGRDLARRLAKNGKEEPARKALQQAAAVAMVLDGHTAVFLRLLNGWEKRATQDVSLTTDDGFDEEVAQAAGITDEDPNKEFLDQRAKEGRAKAKELAEFAKLQQSQRKDAANKGGLASLVAERAAAKNTKRAPELRWATCSKQQIA</sequence>
<dbReference type="SUPFAM" id="SSF82199">
    <property type="entry name" value="SET domain"/>
    <property type="match status" value="1"/>
</dbReference>
<dbReference type="InterPro" id="IPR036705">
    <property type="entry name" value="Ribosyl_crysJ1_sf"/>
</dbReference>
<comment type="caution">
    <text evidence="3">The sequence shown here is derived from an EMBL/GenBank/DDBJ whole genome shotgun (WGS) entry which is preliminary data.</text>
</comment>
<dbReference type="Gene3D" id="1.10.4080.10">
    <property type="entry name" value="ADP-ribosylation/Crystallin J1"/>
    <property type="match status" value="1"/>
</dbReference>
<dbReference type="CDD" id="cd20071">
    <property type="entry name" value="SET_SMYD"/>
    <property type="match status" value="1"/>
</dbReference>
<dbReference type="InterPro" id="IPR005502">
    <property type="entry name" value="Ribosyl_crysJ1"/>
</dbReference>
<dbReference type="Pfam" id="PF00856">
    <property type="entry name" value="SET"/>
    <property type="match status" value="1"/>
</dbReference>
<accession>A0ABP0LYD0</accession>
<dbReference type="Proteomes" id="UP001642464">
    <property type="component" value="Unassembled WGS sequence"/>
</dbReference>